<keyword evidence="5" id="KW-1185">Reference proteome</keyword>
<name>A0A6A8AA67_9HYPH</name>
<dbReference type="InterPro" id="IPR000415">
    <property type="entry name" value="Nitroreductase-like"/>
</dbReference>
<sequence>MTNLILKAIDERRTTNLFDPSYALDDARIVELVRLATKAPTSFNLQNWRFIAVRTPDRKAELRAVAWDQVKITDSAVTFIVVGQMADHRTLAERLAPLVDAGIMSPPMVGGWEGAAASLYDGQPWRQRDEAVRSAIFGATTLIYAAQALGLGSAPMIGFDPEAVSRHFELGEHEIPVLLLSVGRATDENWPQKPRRPLQQVLDLV</sequence>
<reference evidence="4 5" key="1">
    <citation type="submission" date="2019-11" db="EMBL/GenBank/DDBJ databases">
        <title>Genome analysis of Rhizobacterium cereale a novel genus and species isolated from maize roots in North Spain.</title>
        <authorList>
            <person name="Menendez E."/>
            <person name="Flores-Felix J.D."/>
            <person name="Ramirez-Bahena M.-H."/>
            <person name="Igual J.M."/>
            <person name="Garcia-Fraile P."/>
            <person name="Peix A."/>
            <person name="Velazquez E."/>
        </authorList>
    </citation>
    <scope>NUCLEOTIDE SEQUENCE [LARGE SCALE GENOMIC DNA]</scope>
    <source>
        <strain evidence="4 5">RZME27</strain>
    </source>
</reference>
<feature type="domain" description="Nitroreductase" evidence="3">
    <location>
        <begin position="9"/>
        <end position="184"/>
    </location>
</feature>
<dbReference type="Pfam" id="PF00881">
    <property type="entry name" value="Nitroreductase"/>
    <property type="match status" value="1"/>
</dbReference>
<protein>
    <submittedName>
        <fullName evidence="4">Nitroreductase family protein</fullName>
    </submittedName>
</protein>
<organism evidence="4 5">
    <name type="scientific">Endobacterium cereale</name>
    <dbReference type="NCBI Taxonomy" id="2663029"/>
    <lineage>
        <taxon>Bacteria</taxon>
        <taxon>Pseudomonadati</taxon>
        <taxon>Pseudomonadota</taxon>
        <taxon>Alphaproteobacteria</taxon>
        <taxon>Hyphomicrobiales</taxon>
        <taxon>Rhizobiaceae</taxon>
        <taxon>Endobacterium</taxon>
    </lineage>
</organism>
<dbReference type="GO" id="GO:0016491">
    <property type="term" value="F:oxidoreductase activity"/>
    <property type="evidence" value="ECO:0007669"/>
    <property type="project" value="UniProtKB-KW"/>
</dbReference>
<evidence type="ECO:0000313" key="4">
    <source>
        <dbReference type="EMBL" id="MQY46838.1"/>
    </source>
</evidence>
<dbReference type="InterPro" id="IPR029479">
    <property type="entry name" value="Nitroreductase"/>
</dbReference>
<dbReference type="PANTHER" id="PTHR43673">
    <property type="entry name" value="NAD(P)H NITROREDUCTASE YDGI-RELATED"/>
    <property type="match status" value="1"/>
</dbReference>
<evidence type="ECO:0000256" key="1">
    <source>
        <dbReference type="ARBA" id="ARBA00007118"/>
    </source>
</evidence>
<evidence type="ECO:0000313" key="5">
    <source>
        <dbReference type="Proteomes" id="UP000435138"/>
    </source>
</evidence>
<dbReference type="PANTHER" id="PTHR43673:SF12">
    <property type="entry name" value="PROTEIN DRGA"/>
    <property type="match status" value="1"/>
</dbReference>
<proteinExistence type="inferred from homology"/>
<gene>
    <name evidence="4" type="ORF">GAO09_12435</name>
</gene>
<evidence type="ECO:0000256" key="2">
    <source>
        <dbReference type="ARBA" id="ARBA00023002"/>
    </source>
</evidence>
<dbReference type="Gene3D" id="3.40.109.10">
    <property type="entry name" value="NADH Oxidase"/>
    <property type="match status" value="1"/>
</dbReference>
<keyword evidence="2" id="KW-0560">Oxidoreductase</keyword>
<evidence type="ECO:0000259" key="3">
    <source>
        <dbReference type="Pfam" id="PF00881"/>
    </source>
</evidence>
<dbReference type="RefSeq" id="WP_153354320.1">
    <property type="nucleotide sequence ID" value="NZ_JAYKOO010000010.1"/>
</dbReference>
<dbReference type="AlphaFoldDB" id="A0A6A8AA67"/>
<dbReference type="EMBL" id="WIXI01000042">
    <property type="protein sequence ID" value="MQY46838.1"/>
    <property type="molecule type" value="Genomic_DNA"/>
</dbReference>
<dbReference type="SUPFAM" id="SSF55469">
    <property type="entry name" value="FMN-dependent nitroreductase-like"/>
    <property type="match status" value="1"/>
</dbReference>
<accession>A0A6A8AA67</accession>
<comment type="similarity">
    <text evidence="1">Belongs to the nitroreductase family.</text>
</comment>
<dbReference type="Proteomes" id="UP000435138">
    <property type="component" value="Unassembled WGS sequence"/>
</dbReference>
<comment type="caution">
    <text evidence="4">The sequence shown here is derived from an EMBL/GenBank/DDBJ whole genome shotgun (WGS) entry which is preliminary data.</text>
</comment>